<proteinExistence type="predicted"/>
<reference evidence="2 3" key="1">
    <citation type="submission" date="2016-11" db="EMBL/GenBank/DDBJ databases">
        <authorList>
            <person name="Jaros S."/>
            <person name="Januszkiewicz K."/>
            <person name="Wedrychowicz H."/>
        </authorList>
    </citation>
    <scope>NUCLEOTIDE SEQUENCE [LARGE SCALE GENOMIC DNA]</scope>
</reference>
<organism evidence="2 3">
    <name type="scientific">Microbotryum silenes-dioicae</name>
    <dbReference type="NCBI Taxonomy" id="796604"/>
    <lineage>
        <taxon>Eukaryota</taxon>
        <taxon>Fungi</taxon>
        <taxon>Dikarya</taxon>
        <taxon>Basidiomycota</taxon>
        <taxon>Pucciniomycotina</taxon>
        <taxon>Microbotryomycetes</taxon>
        <taxon>Microbotryales</taxon>
        <taxon>Microbotryaceae</taxon>
        <taxon>Microbotryum</taxon>
    </lineage>
</organism>
<evidence type="ECO:0000313" key="2">
    <source>
        <dbReference type="EMBL" id="SGY56434.1"/>
    </source>
</evidence>
<dbReference type="AlphaFoldDB" id="A0A2X0M932"/>
<keyword evidence="3" id="KW-1185">Reference proteome</keyword>
<accession>A0A2X0M932</accession>
<evidence type="ECO:0000256" key="1">
    <source>
        <dbReference type="SAM" id="MobiDB-lite"/>
    </source>
</evidence>
<gene>
    <name evidence="2" type="primary">BQ5605_C006g04135</name>
    <name evidence="2" type="ORF">BQ5605_C006G04135</name>
</gene>
<feature type="compositionally biased region" description="Acidic residues" evidence="1">
    <location>
        <begin position="392"/>
        <end position="411"/>
    </location>
</feature>
<sequence length="1105" mass="125178">MPPSSSISGGGSTQFRCRCFLHACDCRPRTNLLRSHPLMLSLRCFIRALDSDMSDKQYLHLIQKANVQKGVDPRRCMSMREMAEFIQTALQLEAEWFDICIEGHVTFVGPHADQEVCGTLHKRVDTDPETKKKKTITERCTEPRYKTIRTRRGNLQRRPRKQSVFLNPVPRIKAMYGCQQQAKMLRSLHEEMTRFISLRKARGDPHAGGHSDVSSGQALARAFEASVFNDKRNGFFGLSTDGALVKENREGSFWIWTVTLYNVPIESGRYRRDNTYVLVIAPCATTTTDFDSFAFIILKRFEEAARGVWIFDSIDHTWFLWRGYILFFLADLMGQAKQSGFAMSRGTFPCDNCEMPSATKPNGAGHYMVEDGQATYRGDRCVGRKKAAEKDTGEDDGGDNSDGDGDDNDGDGDGHERPRTRRKAVPPLTVRKQVNAHRAIRGYYPYNGAPRPRPRTLTRYKAQISKAFNPTLSERASKKVRTQFGISAIPLAAKSTLFDVPGSFPIDIAHLLGNNIPALLWKSPVCWRSVKDGTHILSTAAALLEGAQANTCYKIHEWLQFELNGSVAVLRDAGMPDKYVAHWADFVRLVRLVLDRSPASIERIQTIDELADQFVQEQERLYVGFSGDWVEAMPLAIHKLHHLGEWIKRVGNLSLVSQLQLDPCMSLMKKASPQSSGEVLGMPAADRDWLFAFDTASQTIIREQQKCWADNDPEFAALVLALLPEPSLPEPGRVLTLFSPVETRASEDWHRECEAWMKAFGDGKIRGLVGNIEDEVVYWDHYGRATLSNAKRNYLSTTRREGEDDNDLRQASCFVTTLFDSTGAQTCKAMFTIGRAMAIVRVPPHVELKQLKLGRSRLAVVAELYPPARLLYKLMPFVRTEPTTPAVIPIEAVNKLVGAYYSTKDPRIFSGAKNHYASGFWSLDHGGFGLIDLPQRLAIDHAKRVFHLRDLDGCFIRHLFDIRTRLQAANERTPFTLPESGPNPHRRSWVWIWWAYFCHPPPQWERAVRKTKALLPPRWIRYFETWDLVTTLNPPELSKSPNLERWATHVLYFPAGHGIQLSVNPTLFRGPNGEVMTPYSFVNASKRHQAFLYPPIIPVGHQRVF</sequence>
<name>A0A2X0M932_9BASI</name>
<dbReference type="Proteomes" id="UP000249464">
    <property type="component" value="Unassembled WGS sequence"/>
</dbReference>
<dbReference type="EMBL" id="FQNC01000044">
    <property type="protein sequence ID" value="SGY56434.1"/>
    <property type="molecule type" value="Genomic_DNA"/>
</dbReference>
<protein>
    <submittedName>
        <fullName evidence="2">BQ5605_C006g04135 protein</fullName>
    </submittedName>
</protein>
<evidence type="ECO:0000313" key="3">
    <source>
        <dbReference type="Proteomes" id="UP000249464"/>
    </source>
</evidence>
<feature type="region of interest" description="Disordered" evidence="1">
    <location>
        <begin position="383"/>
        <end position="429"/>
    </location>
</feature>